<evidence type="ECO:0000313" key="2">
    <source>
        <dbReference type="Proteomes" id="UP000823749"/>
    </source>
</evidence>
<organism evidence="1 2">
    <name type="scientific">Rhododendron griersonianum</name>
    <dbReference type="NCBI Taxonomy" id="479676"/>
    <lineage>
        <taxon>Eukaryota</taxon>
        <taxon>Viridiplantae</taxon>
        <taxon>Streptophyta</taxon>
        <taxon>Embryophyta</taxon>
        <taxon>Tracheophyta</taxon>
        <taxon>Spermatophyta</taxon>
        <taxon>Magnoliopsida</taxon>
        <taxon>eudicotyledons</taxon>
        <taxon>Gunneridae</taxon>
        <taxon>Pentapetalae</taxon>
        <taxon>asterids</taxon>
        <taxon>Ericales</taxon>
        <taxon>Ericaceae</taxon>
        <taxon>Ericoideae</taxon>
        <taxon>Rhodoreae</taxon>
        <taxon>Rhododendron</taxon>
    </lineage>
</organism>
<evidence type="ECO:0000313" key="1">
    <source>
        <dbReference type="EMBL" id="KAG5547340.1"/>
    </source>
</evidence>
<dbReference type="AlphaFoldDB" id="A0AAV6K4P5"/>
<protein>
    <submittedName>
        <fullName evidence="1">Uncharacterized protein</fullName>
    </submittedName>
</protein>
<proteinExistence type="predicted"/>
<sequence length="54" mass="6232">MIRFPSKSPLPKTAETERGRDVCVAVETVYQRDKQRERGAHARMARLKLGCWVC</sequence>
<reference evidence="1" key="1">
    <citation type="submission" date="2020-08" db="EMBL/GenBank/DDBJ databases">
        <title>Plant Genome Project.</title>
        <authorList>
            <person name="Zhang R.-G."/>
        </authorList>
    </citation>
    <scope>NUCLEOTIDE SEQUENCE</scope>
    <source>
        <strain evidence="1">WSP0</strain>
        <tissue evidence="1">Leaf</tissue>
    </source>
</reference>
<keyword evidence="2" id="KW-1185">Reference proteome</keyword>
<accession>A0AAV6K4P5</accession>
<name>A0AAV6K4P5_9ERIC</name>
<comment type="caution">
    <text evidence="1">The sequence shown here is derived from an EMBL/GenBank/DDBJ whole genome shotgun (WGS) entry which is preliminary data.</text>
</comment>
<dbReference type="Proteomes" id="UP000823749">
    <property type="component" value="Chromosome 5"/>
</dbReference>
<gene>
    <name evidence="1" type="ORF">RHGRI_013125</name>
</gene>
<dbReference type="EMBL" id="JACTNZ010000005">
    <property type="protein sequence ID" value="KAG5547340.1"/>
    <property type="molecule type" value="Genomic_DNA"/>
</dbReference>